<dbReference type="Proteomes" id="UP000663833">
    <property type="component" value="Unassembled WGS sequence"/>
</dbReference>
<dbReference type="Proteomes" id="UP000663851">
    <property type="component" value="Unassembled WGS sequence"/>
</dbReference>
<dbReference type="EMBL" id="CAJNYT010005710">
    <property type="protein sequence ID" value="CAF3769834.1"/>
    <property type="molecule type" value="Genomic_DNA"/>
</dbReference>
<sequence>MDRKEEYSFKPKLQEVVPSTRFGQAIASLFFLKRHKKREDHGRGPVVSRLRAQSTLHIKSSPSCNTMPFEVLTPRKISTTPPPIQVSSFE</sequence>
<evidence type="ECO:0000313" key="5">
    <source>
        <dbReference type="EMBL" id="CAF3769834.1"/>
    </source>
</evidence>
<evidence type="ECO:0000313" key="4">
    <source>
        <dbReference type="EMBL" id="CAF3551947.1"/>
    </source>
</evidence>
<dbReference type="EMBL" id="CAJOBP010003978">
    <property type="protein sequence ID" value="CAF4425477.1"/>
    <property type="molecule type" value="Genomic_DNA"/>
</dbReference>
<organism evidence="1 11">
    <name type="scientific">Rotaria socialis</name>
    <dbReference type="NCBI Taxonomy" id="392032"/>
    <lineage>
        <taxon>Eukaryota</taxon>
        <taxon>Metazoa</taxon>
        <taxon>Spiralia</taxon>
        <taxon>Gnathifera</taxon>
        <taxon>Rotifera</taxon>
        <taxon>Eurotatoria</taxon>
        <taxon>Bdelloidea</taxon>
        <taxon>Philodinida</taxon>
        <taxon>Philodinidae</taxon>
        <taxon>Rotaria</taxon>
    </lineage>
</organism>
<dbReference type="Proteomes" id="UP000663865">
    <property type="component" value="Unassembled WGS sequence"/>
</dbReference>
<evidence type="ECO:0000313" key="10">
    <source>
        <dbReference type="EMBL" id="CAF4622108.1"/>
    </source>
</evidence>
<accession>A0A817R505</accession>
<gene>
    <name evidence="3" type="ORF">FME351_LOCUS8686</name>
    <name evidence="5" type="ORF">GRG538_LOCUS32439</name>
    <name evidence="6" type="ORF">HFQ381_LOCUS18704</name>
    <name evidence="4" type="ORF">KIK155_LOCUS18489</name>
    <name evidence="2" type="ORF">LUA448_LOCUS11249</name>
    <name evidence="9" type="ORF">QYT958_LOCUS2130</name>
    <name evidence="1" type="ORF">TIS948_LOCUS14120</name>
    <name evidence="10" type="ORF">TOA249_LOCUS12019</name>
    <name evidence="8" type="ORF">TSG867_LOCUS15022</name>
    <name evidence="7" type="ORF">UJA718_LOCUS20921</name>
</gene>
<reference evidence="1" key="1">
    <citation type="submission" date="2021-02" db="EMBL/GenBank/DDBJ databases">
        <authorList>
            <person name="Nowell W R."/>
        </authorList>
    </citation>
    <scope>NUCLEOTIDE SEQUENCE</scope>
</reference>
<evidence type="ECO:0000313" key="7">
    <source>
        <dbReference type="EMBL" id="CAF4425477.1"/>
    </source>
</evidence>
<dbReference type="EMBL" id="CAJOBO010001461">
    <property type="protein sequence ID" value="CAF4380473.1"/>
    <property type="molecule type" value="Genomic_DNA"/>
</dbReference>
<dbReference type="Proteomes" id="UP000663869">
    <property type="component" value="Unassembled WGS sequence"/>
</dbReference>
<dbReference type="Proteomes" id="UP000663872">
    <property type="component" value="Unassembled WGS sequence"/>
</dbReference>
<dbReference type="EMBL" id="CAJNYV010003262">
    <property type="protein sequence ID" value="CAF3551947.1"/>
    <property type="molecule type" value="Genomic_DNA"/>
</dbReference>
<dbReference type="AlphaFoldDB" id="A0A817R505"/>
<dbReference type="EMBL" id="CAJOBQ010000860">
    <property type="protein sequence ID" value="CAF4427050.1"/>
    <property type="molecule type" value="Genomic_DNA"/>
</dbReference>
<evidence type="ECO:0000313" key="11">
    <source>
        <dbReference type="Proteomes" id="UP000663825"/>
    </source>
</evidence>
<keyword evidence="12" id="KW-1185">Reference proteome</keyword>
<proteinExistence type="predicted"/>
<protein>
    <submittedName>
        <fullName evidence="1">Uncharacterized protein</fullName>
    </submittedName>
</protein>
<dbReference type="Proteomes" id="UP000663862">
    <property type="component" value="Unassembled WGS sequence"/>
</dbReference>
<evidence type="ECO:0000313" key="2">
    <source>
        <dbReference type="EMBL" id="CAF3332347.1"/>
    </source>
</evidence>
<dbReference type="EMBL" id="CAJOBS010000668">
    <property type="protein sequence ID" value="CAF4622108.1"/>
    <property type="molecule type" value="Genomic_DNA"/>
</dbReference>
<dbReference type="EMBL" id="CAJNYD010001365">
    <property type="protein sequence ID" value="CAF3332347.1"/>
    <property type="molecule type" value="Genomic_DNA"/>
</dbReference>
<evidence type="ECO:0000313" key="6">
    <source>
        <dbReference type="EMBL" id="CAF4380473.1"/>
    </source>
</evidence>
<evidence type="ECO:0000313" key="3">
    <source>
        <dbReference type="EMBL" id="CAF3396905.1"/>
    </source>
</evidence>
<evidence type="ECO:0000313" key="9">
    <source>
        <dbReference type="EMBL" id="CAF4469845.1"/>
    </source>
</evidence>
<evidence type="ECO:0000313" key="8">
    <source>
        <dbReference type="EMBL" id="CAF4427050.1"/>
    </source>
</evidence>
<evidence type="ECO:0000313" key="12">
    <source>
        <dbReference type="Proteomes" id="UP000663873"/>
    </source>
</evidence>
<dbReference type="Proteomes" id="UP000663838">
    <property type="component" value="Unassembled WGS sequence"/>
</dbReference>
<dbReference type="Proteomes" id="UP000663848">
    <property type="component" value="Unassembled WGS sequence"/>
</dbReference>
<evidence type="ECO:0000313" key="1">
    <source>
        <dbReference type="EMBL" id="CAF3231263.1"/>
    </source>
</evidence>
<dbReference type="Proteomes" id="UP000663825">
    <property type="component" value="Unassembled WGS sequence"/>
</dbReference>
<dbReference type="Proteomes" id="UP000663873">
    <property type="component" value="Unassembled WGS sequence"/>
</dbReference>
<dbReference type="EMBL" id="CAJNXB010002285">
    <property type="protein sequence ID" value="CAF3231263.1"/>
    <property type="molecule type" value="Genomic_DNA"/>
</dbReference>
<comment type="caution">
    <text evidence="1">The sequence shown here is derived from an EMBL/GenBank/DDBJ whole genome shotgun (WGS) entry which is preliminary data.</text>
</comment>
<dbReference type="OrthoDB" id="9984967at2759"/>
<name>A0A817R505_9BILA</name>
<dbReference type="EMBL" id="CAJOBR010000134">
    <property type="protein sequence ID" value="CAF4469845.1"/>
    <property type="molecule type" value="Genomic_DNA"/>
</dbReference>
<dbReference type="EMBL" id="CAJNYU010000913">
    <property type="protein sequence ID" value="CAF3396905.1"/>
    <property type="molecule type" value="Genomic_DNA"/>
</dbReference>